<dbReference type="Gene3D" id="3.40.50.740">
    <property type="match status" value="1"/>
</dbReference>
<dbReference type="CDD" id="cd00207">
    <property type="entry name" value="fer2"/>
    <property type="match status" value="1"/>
</dbReference>
<sequence length="950" mass="104494">MLPQSPPSSVLIQYQPVGPQMPKPMGMLDRMMKEPMIEEPAYPMENYSTILKTVPQNITISEPSLTQQKPNLEPMHWQPHVLVYKPSFLAPNMPYSVHGQRVYHSSEVAVYPIVGQSVLLNSVEYCQPTQGFKIVQGAPCFVSQPPALYLSQSQTPVQPQPKFLPPEPQSEPTFSDLCVPDEIANYVFEMEDNAGMRNEGTPQIDVMLGEGSSKIITRNKCGCKTPKLYAASTQTASKVESKPPPPPEKQNNLIEVTIDGMSVKVEPGMTILQACAVAGVEIPRFCYHERLSVAGNCRMCLVEVEKTIKPVASCAAPVMPGMNIKTDSPATRKAREGVMEFLLVNHPLDCPICDQGGECDLQDQSMIFGSDRSRFVDNHFLGKRAVEDKNIGPLVKTIMTRCIHCTRCVRFANEVAGVNALGTTGRGSDMQIGTYVEKMLLSELSGNIIDLCPVGALTSKPYAFVARPWETRKIESVDVMDAVGSNIVISMRTNEVLRIIPRLNEFVNEEWLADKSRFSCDGLKRQRVLMPMMKTDKNKPLQKVSWEDALIALGECLGSVPTEKPDQIAAVVGPHTDTETLAVMKDLCVRFNSSLYCTEQKLGITRGSPRSDYLFNTSIIGLENADLVLLIGCNPRYEAPLINARLRKCWIHNELDVALLGQKVDLTYSYDHLGDNVSILNDLIDGKHPFAQNPVIIVGSESLERADGNVVHAAAKVLANKVSQNKDLAYPVFNVLHKRASQVAAMDLSYDCGVEKIKAAKPKILFLLGADEGSIKREDLGPNTFVVYVGSHGDNGAAMADLVLPGATYTEKNAIFVNTEGRPQNARPAVMPPGAARADWKILRAVSEVAGEALPYDGLDELRARIGRELPHLLQWNEVPTFDAQQDASAVKNAEQTLNSNKLDASAPLTVKMSQLEDYYMTDSISRASKTMAQCVRAVRDAKANEQGHK</sequence>
<evidence type="ECO:0000256" key="7">
    <source>
        <dbReference type="ARBA" id="ARBA00023004"/>
    </source>
</evidence>
<comment type="cofactor">
    <cofactor evidence="10">
        <name>[2Fe-2S] cluster</name>
        <dbReference type="ChEBI" id="CHEBI:190135"/>
    </cofactor>
</comment>
<accession>A0ABD2QM85</accession>
<dbReference type="InterPro" id="IPR006656">
    <property type="entry name" value="Mopterin_OxRdtase"/>
</dbReference>
<evidence type="ECO:0000256" key="4">
    <source>
        <dbReference type="ARBA" id="ARBA00022485"/>
    </source>
</evidence>
<evidence type="ECO:0000256" key="10">
    <source>
        <dbReference type="ARBA" id="ARBA00034078"/>
    </source>
</evidence>
<dbReference type="AlphaFoldDB" id="A0ABD2QM85"/>
<keyword evidence="6" id="KW-1278">Translocase</keyword>
<dbReference type="SUPFAM" id="SSF53706">
    <property type="entry name" value="Formate dehydrogenase/DMSO reductase, domains 1-3"/>
    <property type="match status" value="1"/>
</dbReference>
<dbReference type="EMBL" id="JBJKFK010000039">
    <property type="protein sequence ID" value="KAL3320649.1"/>
    <property type="molecule type" value="Genomic_DNA"/>
</dbReference>
<dbReference type="PROSITE" id="PS00643">
    <property type="entry name" value="COMPLEX1_75K_3"/>
    <property type="match status" value="1"/>
</dbReference>
<evidence type="ECO:0000256" key="9">
    <source>
        <dbReference type="ARBA" id="ARBA00023027"/>
    </source>
</evidence>
<dbReference type="Pfam" id="PF13510">
    <property type="entry name" value="Fer2_4"/>
    <property type="match status" value="1"/>
</dbReference>
<dbReference type="Pfam" id="PF10588">
    <property type="entry name" value="NADH-G_4Fe-4S_3"/>
    <property type="match status" value="1"/>
</dbReference>
<evidence type="ECO:0000256" key="8">
    <source>
        <dbReference type="ARBA" id="ARBA00023014"/>
    </source>
</evidence>
<evidence type="ECO:0000256" key="3">
    <source>
        <dbReference type="ARBA" id="ARBA00013888"/>
    </source>
</evidence>
<keyword evidence="4" id="KW-0004">4Fe-4S</keyword>
<proteinExistence type="inferred from homology"/>
<evidence type="ECO:0000256" key="5">
    <source>
        <dbReference type="ARBA" id="ARBA00022723"/>
    </source>
</evidence>
<evidence type="ECO:0000259" key="14">
    <source>
        <dbReference type="PROSITE" id="PS51839"/>
    </source>
</evidence>
<dbReference type="NCBIfam" id="TIGR01973">
    <property type="entry name" value="NuoG"/>
    <property type="match status" value="1"/>
</dbReference>
<dbReference type="Gene3D" id="3.30.70.20">
    <property type="match status" value="1"/>
</dbReference>
<dbReference type="Pfam" id="PF00384">
    <property type="entry name" value="Molybdopterin"/>
    <property type="match status" value="1"/>
</dbReference>
<keyword evidence="5" id="KW-0479">Metal-binding</keyword>
<dbReference type="PROSITE" id="PS51085">
    <property type="entry name" value="2FE2S_FER_2"/>
    <property type="match status" value="1"/>
</dbReference>
<dbReference type="Gene3D" id="3.10.20.740">
    <property type="match status" value="1"/>
</dbReference>
<dbReference type="Pfam" id="PF22117">
    <property type="entry name" value="Fer4_Nqo3"/>
    <property type="match status" value="1"/>
</dbReference>
<dbReference type="GO" id="GO:0051539">
    <property type="term" value="F:4 iron, 4 sulfur cluster binding"/>
    <property type="evidence" value="ECO:0007669"/>
    <property type="project" value="UniProtKB-KW"/>
</dbReference>
<protein>
    <recommendedName>
        <fullName evidence="3">NADH-ubiquinone oxidoreductase 75 kDa subunit, mitochondrial</fullName>
    </recommendedName>
</protein>
<reference evidence="15 16" key="1">
    <citation type="submission" date="2024-11" db="EMBL/GenBank/DDBJ databases">
        <title>Adaptive evolution of stress response genes in parasites aligns with host niche diversity.</title>
        <authorList>
            <person name="Hahn C."/>
            <person name="Resl P."/>
        </authorList>
    </citation>
    <scope>NUCLEOTIDE SEQUENCE [LARGE SCALE GENOMIC DNA]</scope>
    <source>
        <strain evidence="15">EGGRZ-B1_66</strain>
        <tissue evidence="15">Body</tissue>
    </source>
</reference>
<comment type="similarity">
    <text evidence="2 11">Belongs to the complex I 75 kDa subunit family.</text>
</comment>
<evidence type="ECO:0000313" key="15">
    <source>
        <dbReference type="EMBL" id="KAL3320649.1"/>
    </source>
</evidence>
<dbReference type="InterPro" id="IPR010228">
    <property type="entry name" value="NADH_UbQ_OxRdtase_Gsu"/>
</dbReference>
<dbReference type="PROSITE" id="PS51839">
    <property type="entry name" value="4FE4S_HC3"/>
    <property type="match status" value="1"/>
</dbReference>
<dbReference type="GO" id="GO:0046872">
    <property type="term" value="F:metal ion binding"/>
    <property type="evidence" value="ECO:0007669"/>
    <property type="project" value="UniProtKB-KW"/>
</dbReference>
<dbReference type="InterPro" id="IPR000283">
    <property type="entry name" value="NADH_UbQ_OxRdtase_75kDa_su_CS"/>
</dbReference>
<dbReference type="FunFam" id="3.10.20.740:FF:000001">
    <property type="entry name" value="NADH-quinone oxidoreductase subunit G"/>
    <property type="match status" value="1"/>
</dbReference>
<dbReference type="InterPro" id="IPR015405">
    <property type="entry name" value="NDUFS1-like_C"/>
</dbReference>
<evidence type="ECO:0000256" key="11">
    <source>
        <dbReference type="RuleBase" id="RU004523"/>
    </source>
</evidence>
<dbReference type="PROSITE" id="PS51669">
    <property type="entry name" value="4FE4S_MOW_BIS_MGD"/>
    <property type="match status" value="1"/>
</dbReference>
<dbReference type="PANTHER" id="PTHR43105">
    <property type="entry name" value="RESPIRATORY NITRATE REDUCTASE"/>
    <property type="match status" value="1"/>
</dbReference>
<dbReference type="PROSITE" id="PS00642">
    <property type="entry name" value="COMPLEX1_75K_2"/>
    <property type="match status" value="1"/>
</dbReference>
<dbReference type="SUPFAM" id="SSF54862">
    <property type="entry name" value="4Fe-4S ferredoxins"/>
    <property type="match status" value="1"/>
</dbReference>
<comment type="cofactor">
    <cofactor evidence="1">
        <name>[4Fe-4S] cluster</name>
        <dbReference type="ChEBI" id="CHEBI:49883"/>
    </cofactor>
</comment>
<dbReference type="InterPro" id="IPR054351">
    <property type="entry name" value="NADH_UbQ_OxRdtase_ferredoxin"/>
</dbReference>
<dbReference type="SMART" id="SM00929">
    <property type="entry name" value="NADH-G_4Fe-4S_3"/>
    <property type="match status" value="1"/>
</dbReference>
<dbReference type="SUPFAM" id="SSF54292">
    <property type="entry name" value="2Fe-2S ferredoxin-like"/>
    <property type="match status" value="1"/>
</dbReference>
<keyword evidence="7" id="KW-0408">Iron</keyword>
<keyword evidence="8" id="KW-0411">Iron-sulfur</keyword>
<feature type="domain" description="2Fe-2S ferredoxin-type" evidence="12">
    <location>
        <begin position="252"/>
        <end position="330"/>
    </location>
</feature>
<feature type="domain" description="4Fe-4S His(Cys)3-ligated-type" evidence="14">
    <location>
        <begin position="330"/>
        <end position="369"/>
    </location>
</feature>
<dbReference type="Proteomes" id="UP001626550">
    <property type="component" value="Unassembled WGS sequence"/>
</dbReference>
<keyword evidence="9" id="KW-0520">NAD</keyword>
<dbReference type="Pfam" id="PF09326">
    <property type="entry name" value="NADH_dhqG_C"/>
    <property type="match status" value="1"/>
</dbReference>
<evidence type="ECO:0000256" key="2">
    <source>
        <dbReference type="ARBA" id="ARBA00005404"/>
    </source>
</evidence>
<dbReference type="InterPro" id="IPR036010">
    <property type="entry name" value="2Fe-2S_ferredoxin-like_sf"/>
</dbReference>
<dbReference type="PANTHER" id="PTHR43105:SF13">
    <property type="entry name" value="NADH-UBIQUINONE OXIDOREDUCTASE 75 KDA SUBUNIT, MITOCHONDRIAL"/>
    <property type="match status" value="1"/>
</dbReference>
<organism evidence="15 16">
    <name type="scientific">Cichlidogyrus casuarinus</name>
    <dbReference type="NCBI Taxonomy" id="1844966"/>
    <lineage>
        <taxon>Eukaryota</taxon>
        <taxon>Metazoa</taxon>
        <taxon>Spiralia</taxon>
        <taxon>Lophotrochozoa</taxon>
        <taxon>Platyhelminthes</taxon>
        <taxon>Monogenea</taxon>
        <taxon>Monopisthocotylea</taxon>
        <taxon>Dactylogyridea</taxon>
        <taxon>Ancyrocephalidae</taxon>
        <taxon>Cichlidogyrus</taxon>
    </lineage>
</organism>
<dbReference type="PROSITE" id="PS00641">
    <property type="entry name" value="COMPLEX1_75K_1"/>
    <property type="match status" value="1"/>
</dbReference>
<name>A0ABD2QM85_9PLAT</name>
<comment type="caution">
    <text evidence="15">The sequence shown here is derived from an EMBL/GenBank/DDBJ whole genome shotgun (WGS) entry which is preliminary data.</text>
</comment>
<dbReference type="InterPro" id="IPR050123">
    <property type="entry name" value="Prok_molybdopt-oxidoreductase"/>
</dbReference>
<dbReference type="FunFam" id="3.30.70.20:FF:000002">
    <property type="entry name" value="NADH-ubiquinone oxidoreductase 75 kDa subunit"/>
    <property type="match status" value="1"/>
</dbReference>
<evidence type="ECO:0000313" key="16">
    <source>
        <dbReference type="Proteomes" id="UP001626550"/>
    </source>
</evidence>
<keyword evidence="16" id="KW-1185">Reference proteome</keyword>
<evidence type="ECO:0000259" key="12">
    <source>
        <dbReference type="PROSITE" id="PS51085"/>
    </source>
</evidence>
<dbReference type="GO" id="GO:0016020">
    <property type="term" value="C:membrane"/>
    <property type="evidence" value="ECO:0007669"/>
    <property type="project" value="UniProtKB-ARBA"/>
</dbReference>
<evidence type="ECO:0000256" key="6">
    <source>
        <dbReference type="ARBA" id="ARBA00022967"/>
    </source>
</evidence>
<gene>
    <name evidence="15" type="primary">NDUFS1</name>
    <name evidence="15" type="ORF">Ciccas_000686</name>
</gene>
<evidence type="ECO:0000259" key="13">
    <source>
        <dbReference type="PROSITE" id="PS51669"/>
    </source>
</evidence>
<dbReference type="InterPro" id="IPR019574">
    <property type="entry name" value="NADH_UbQ_OxRdtase_Gsu_4Fe4S-bd"/>
</dbReference>
<dbReference type="Pfam" id="PF22151">
    <property type="entry name" value="Fer4_NDSU1"/>
    <property type="match status" value="1"/>
</dbReference>
<dbReference type="InterPro" id="IPR001041">
    <property type="entry name" value="2Fe-2S_ferredoxin-type"/>
</dbReference>
<feature type="domain" description="4Fe-4S Mo/W bis-MGD-type" evidence="13">
    <location>
        <begin position="471"/>
        <end position="527"/>
    </location>
</feature>
<dbReference type="InterPro" id="IPR006963">
    <property type="entry name" value="Mopterin_OxRdtase_4Fe-4S_dom"/>
</dbReference>
<evidence type="ECO:0000256" key="1">
    <source>
        <dbReference type="ARBA" id="ARBA00001966"/>
    </source>
</evidence>